<dbReference type="Proteomes" id="UP000812287">
    <property type="component" value="Unassembled WGS sequence"/>
</dbReference>
<comment type="caution">
    <text evidence="1">The sequence shown here is derived from an EMBL/GenBank/DDBJ whole genome shotgun (WGS) entry which is preliminary data.</text>
</comment>
<dbReference type="RefSeq" id="XP_043041818.1">
    <property type="nucleotide sequence ID" value="XM_043185920.1"/>
</dbReference>
<organism evidence="1 2">
    <name type="scientific">Guyanagaster necrorhizus</name>
    <dbReference type="NCBI Taxonomy" id="856835"/>
    <lineage>
        <taxon>Eukaryota</taxon>
        <taxon>Fungi</taxon>
        <taxon>Dikarya</taxon>
        <taxon>Basidiomycota</taxon>
        <taxon>Agaricomycotina</taxon>
        <taxon>Agaricomycetes</taxon>
        <taxon>Agaricomycetidae</taxon>
        <taxon>Agaricales</taxon>
        <taxon>Marasmiineae</taxon>
        <taxon>Physalacriaceae</taxon>
        <taxon>Guyanagaster</taxon>
    </lineage>
</organism>
<proteinExistence type="predicted"/>
<reference evidence="1" key="1">
    <citation type="submission" date="2020-11" db="EMBL/GenBank/DDBJ databases">
        <title>Adaptations for nitrogen fixation in a non-lichenized fungal sporocarp promotes dispersal by wood-feeding termites.</title>
        <authorList>
            <consortium name="DOE Joint Genome Institute"/>
            <person name="Koch R.A."/>
            <person name="Yoon G."/>
            <person name="Arayal U."/>
            <person name="Lail K."/>
            <person name="Amirebrahimi M."/>
            <person name="Labutti K."/>
            <person name="Lipzen A."/>
            <person name="Riley R."/>
            <person name="Barry K."/>
            <person name="Henrissat B."/>
            <person name="Grigoriev I.V."/>
            <person name="Herr J.R."/>
            <person name="Aime M.C."/>
        </authorList>
    </citation>
    <scope>NUCLEOTIDE SEQUENCE</scope>
    <source>
        <strain evidence="1">MCA 3950</strain>
    </source>
</reference>
<dbReference type="GeneID" id="66108217"/>
<sequence>MVSHRPLRRIPAPLYNKPSWLLAPDPSMLPVPTFNDVATVTVQRQSLITVPAPKPSSRSLPSSDSVIFPPLPKYADVMRMENDLPVAEARRRARAIDPIGYAAEAPQGELPPPPSFDDIRRMQPDLPWEEVMKRAGNIDQAALARDMISQQGPERLEALLRPLATFLSPQWMDSPTIDLPESSFNQSSMNAEEAMTSSLFLSSTKDKNGGELKAFATFLAVWLHATVTNESRTEVTK</sequence>
<dbReference type="OrthoDB" id="3057497at2759"/>
<protein>
    <submittedName>
        <fullName evidence="1">Uncharacterized protein</fullName>
    </submittedName>
</protein>
<keyword evidence="2" id="KW-1185">Reference proteome</keyword>
<evidence type="ECO:0000313" key="1">
    <source>
        <dbReference type="EMBL" id="KAG7448318.1"/>
    </source>
</evidence>
<evidence type="ECO:0000313" key="2">
    <source>
        <dbReference type="Proteomes" id="UP000812287"/>
    </source>
</evidence>
<name>A0A9P7VVW8_9AGAR</name>
<accession>A0A9P7VVW8</accession>
<gene>
    <name evidence="1" type="ORF">BT62DRAFT_930406</name>
</gene>
<dbReference type="AlphaFoldDB" id="A0A9P7VVW8"/>
<dbReference type="EMBL" id="MU250530">
    <property type="protein sequence ID" value="KAG7448318.1"/>
    <property type="molecule type" value="Genomic_DNA"/>
</dbReference>